<sequence length="1556" mass="170134">MPELNFKITGDDSDLKKTLADVAKMQKETNAQVAKDIATGVEVEKKERDKIVKVTKEQKEASRGVVDAVNEEAKAHDRATQAIKRKKIAVDEIRNTQIQPSQVLYTPQDSKIAAENAPAKGGLPVGAAAAINQAQYEGAAKAAEYYGAAASSANTTAASTARTATRANDDNRRAIDSLKIALQSYKNIAGSATNPAILAEYNNKVRETTAQIQRLNNVGKKGFDELGNRIKSTIGAQEILNNKLRFFQDALSRAKAPQSFVTLNQKIEETKAALDRLNNAGKKGFDELGNKIIKTDSEVGKLLNTIKSIGAAILAAFSVQMITSWVKEARTLAANGEGIRDAFSKLGNEKTLDKLRIATRGAVTDVDLMAKALQAKNFKIGPELLAKGLELAGKVSRQTGVDVNYLADSFVTGLGRNSLKILDNLQISQVQLRKEINRTGSVQIAVGNIVDEKLKEMGEVAETSADRMAKWATKIANIKEKVGQKINFIFNYDSLKEATKDFYETGLSVQNLQKNISPLLTKFDDLSAKAAKNGGITKLTKIEQALMKDIIKQVGDEIPSAITQFDKYGNAMSISTDRAKEFIKQQVLVMQALNEVRIQETTKKLGELNKELTAVQALMDESAKTGSIKIYENSNAGSGGGGVAPTIRKATQAEVAALVARGKSLAAQIEKNNALLNADSGTLLTNRQAEIDKNNIIKPINDDSKDQKEADKLRKARERQDAADASALSAQENLQQRIQVLKDKFARQGFTKEQEARQAIIDEFKKLAFDIEQQAKKYDAYAKKYGVKRANEILGPKQTTEQIEPVRKAAIDDLTYRQETAQLEIQLIKQRDLYESFEMWKRNFGEESAKKRFGDELDVSTTYLDKLKENYSKLLLKSAVSTITNSPLTGGEQEKLLAGGKLLEEAQKSIKNKQDQDYASAFKAAEDLAQMELAIKKDYSIQLDALLNKQNGKISDEQRRNLELSRDAGINSAREEVLAKSEVFRKYSEEALILTREQIRKQIETMRSLLKDPSISADLKKSVETQLGGLEGRLNLGANKSNIQELNKEKGTVIEKISKREQLKISTPEDTAALKGLYQRLLEIQNLTDKLNAKGLKGFMKTLNENKTLSGVATGLGLASDAAMTLSQGLGGVDTEAGYTLDTIGQLAGAAGDLAGAIVSGDPAKMIGAAVKAVGTLFSIGKKVREMNLAAKKEVEDFYINAIKGEREYQDLLKERQLETIRNNKIALQGIRDEINLRKSQTVDYSKEANEIMGKLQGQSFVASETYKHGTWFRKAKVNKTYGSLNGKSFQELSQLLAQGKLEGDAKALVERLKELEQKGYDAEKAMADLAKETSELFTGTSADNLTNSLLDMFKRGETGATDLADFFKASMDDAALSIFKNKVLAGAMETFYNEFDKAAQSGEELTADELAKLNGLFTSLTGDALKKFEDYKKITGSDLSGSSNKTGVSGAIVGEALKEDTANKAMGIWRGNYDLTKELVFISKESNASLKQLGLTAIDQLNIAKSNLDVALRIDSNTFRTANNTDGIAGQLDKIIKNTSGDSLDQSLRNGGIKL</sequence>
<evidence type="ECO:0000313" key="3">
    <source>
        <dbReference type="EMBL" id="MBB2148785.1"/>
    </source>
</evidence>
<evidence type="ECO:0000313" key="4">
    <source>
        <dbReference type="Proteomes" id="UP000636110"/>
    </source>
</evidence>
<gene>
    <name evidence="3" type="ORF">GM920_07660</name>
</gene>
<reference evidence="3 4" key="1">
    <citation type="submission" date="2019-11" db="EMBL/GenBank/DDBJ databases">
        <title>Description of Pedobacter sp. LMG 31462T.</title>
        <authorList>
            <person name="Carlier A."/>
            <person name="Qi S."/>
            <person name="Vandamme P."/>
        </authorList>
    </citation>
    <scope>NUCLEOTIDE SEQUENCE [LARGE SCALE GENOMIC DNA]</scope>
    <source>
        <strain evidence="3 4">LMG 31462</strain>
    </source>
</reference>
<feature type="compositionally biased region" description="Basic and acidic residues" evidence="2">
    <location>
        <begin position="695"/>
        <end position="722"/>
    </location>
</feature>
<keyword evidence="1" id="KW-0175">Coiled coil</keyword>
<evidence type="ECO:0008006" key="5">
    <source>
        <dbReference type="Google" id="ProtNLM"/>
    </source>
</evidence>
<dbReference type="EMBL" id="WNXC01000001">
    <property type="protein sequence ID" value="MBB2148785.1"/>
    <property type="molecule type" value="Genomic_DNA"/>
</dbReference>
<proteinExistence type="predicted"/>
<feature type="coiled-coil region" evidence="1">
    <location>
        <begin position="1299"/>
        <end position="1333"/>
    </location>
</feature>
<accession>A0ABR6EU37</accession>
<organism evidence="3 4">
    <name type="scientific">Pedobacter gandavensis</name>
    <dbReference type="NCBI Taxonomy" id="2679963"/>
    <lineage>
        <taxon>Bacteria</taxon>
        <taxon>Pseudomonadati</taxon>
        <taxon>Bacteroidota</taxon>
        <taxon>Sphingobacteriia</taxon>
        <taxon>Sphingobacteriales</taxon>
        <taxon>Sphingobacteriaceae</taxon>
        <taxon>Pedobacter</taxon>
    </lineage>
</organism>
<evidence type="ECO:0000256" key="1">
    <source>
        <dbReference type="SAM" id="Coils"/>
    </source>
</evidence>
<protein>
    <recommendedName>
        <fullName evidence="5">Phage tail tape measure protein</fullName>
    </recommendedName>
</protein>
<keyword evidence="4" id="KW-1185">Reference proteome</keyword>
<feature type="region of interest" description="Disordered" evidence="2">
    <location>
        <begin position="695"/>
        <end position="728"/>
    </location>
</feature>
<comment type="caution">
    <text evidence="3">The sequence shown here is derived from an EMBL/GenBank/DDBJ whole genome shotgun (WGS) entry which is preliminary data.</text>
</comment>
<name>A0ABR6EU37_9SPHI</name>
<dbReference type="RefSeq" id="WP_182955096.1">
    <property type="nucleotide sequence ID" value="NZ_WNXC01000001.1"/>
</dbReference>
<dbReference type="Proteomes" id="UP000636110">
    <property type="component" value="Unassembled WGS sequence"/>
</dbReference>
<evidence type="ECO:0000256" key="2">
    <source>
        <dbReference type="SAM" id="MobiDB-lite"/>
    </source>
</evidence>